<protein>
    <submittedName>
        <fullName evidence="1">Uncharacterized protein</fullName>
    </submittedName>
</protein>
<organism evidence="1 2">
    <name type="scientific">Sphaerodactylus townsendi</name>
    <dbReference type="NCBI Taxonomy" id="933632"/>
    <lineage>
        <taxon>Eukaryota</taxon>
        <taxon>Metazoa</taxon>
        <taxon>Chordata</taxon>
        <taxon>Craniata</taxon>
        <taxon>Vertebrata</taxon>
        <taxon>Euteleostomi</taxon>
        <taxon>Lepidosauria</taxon>
        <taxon>Squamata</taxon>
        <taxon>Bifurcata</taxon>
        <taxon>Gekkota</taxon>
        <taxon>Sphaerodactylidae</taxon>
        <taxon>Sphaerodactylus</taxon>
    </lineage>
</organism>
<sequence length="92" mass="10574">MACYLCYSLLTLASVVVGTQAVPWSKQGPLQHLCIQLQQHIDANIREDPCLIYRTELKNLVAQTYVKWQELLSANWLQAQKTNSDPDRKRDT</sequence>
<gene>
    <name evidence="1" type="ORF">K3G42_011317</name>
</gene>
<reference evidence="1" key="1">
    <citation type="submission" date="2021-08" db="EMBL/GenBank/DDBJ databases">
        <title>The first chromosome-level gecko genome reveals the dynamic sex chromosomes of Neotropical dwarf geckos (Sphaerodactylidae: Sphaerodactylus).</title>
        <authorList>
            <person name="Pinto B.J."/>
            <person name="Keating S.E."/>
            <person name="Gamble T."/>
        </authorList>
    </citation>
    <scope>NUCLEOTIDE SEQUENCE</scope>
    <source>
        <strain evidence="1">TG3544</strain>
    </source>
</reference>
<comment type="caution">
    <text evidence="1">The sequence shown here is derived from an EMBL/GenBank/DDBJ whole genome shotgun (WGS) entry which is preliminary data.</text>
</comment>
<proteinExistence type="predicted"/>
<dbReference type="EMBL" id="CM037625">
    <property type="protein sequence ID" value="KAH7997997.1"/>
    <property type="molecule type" value="Genomic_DNA"/>
</dbReference>
<dbReference type="Proteomes" id="UP000827872">
    <property type="component" value="Linkage Group LG12"/>
</dbReference>
<keyword evidence="2" id="KW-1185">Reference proteome</keyword>
<evidence type="ECO:0000313" key="1">
    <source>
        <dbReference type="EMBL" id="KAH7997997.1"/>
    </source>
</evidence>
<evidence type="ECO:0000313" key="2">
    <source>
        <dbReference type="Proteomes" id="UP000827872"/>
    </source>
</evidence>
<name>A0ACB8EYY3_9SAUR</name>
<accession>A0ACB8EYY3</accession>